<feature type="transmembrane region" description="Helical" evidence="2">
    <location>
        <begin position="43"/>
        <end position="63"/>
    </location>
</feature>
<keyword evidence="4" id="KW-1185">Reference proteome</keyword>
<feature type="transmembrane region" description="Helical" evidence="2">
    <location>
        <begin position="116"/>
        <end position="137"/>
    </location>
</feature>
<evidence type="ECO:0000256" key="1">
    <source>
        <dbReference type="SAM" id="MobiDB-lite"/>
    </source>
</evidence>
<keyword evidence="2" id="KW-1133">Transmembrane helix</keyword>
<dbReference type="AlphaFoldDB" id="A0A7D5PA85"/>
<dbReference type="OrthoDB" id="86288at2157"/>
<dbReference type="GeneID" id="56085776"/>
<gene>
    <name evidence="3" type="ORF">HZS54_24265</name>
</gene>
<evidence type="ECO:0000313" key="3">
    <source>
        <dbReference type="EMBL" id="QLH84563.1"/>
    </source>
</evidence>
<evidence type="ECO:0000313" key="4">
    <source>
        <dbReference type="Proteomes" id="UP000509346"/>
    </source>
</evidence>
<dbReference type="Proteomes" id="UP000509346">
    <property type="component" value="Chromosome"/>
</dbReference>
<protein>
    <submittedName>
        <fullName evidence="3">Stage II sporulation protein M</fullName>
    </submittedName>
</protein>
<dbReference type="Pfam" id="PF01944">
    <property type="entry name" value="SpoIIM"/>
    <property type="match status" value="1"/>
</dbReference>
<accession>A0A7D5PA85</accession>
<dbReference type="KEGG" id="hpel:HZS54_24265"/>
<keyword evidence="2" id="KW-0812">Transmembrane</keyword>
<dbReference type="PANTHER" id="PTHR35337:SF1">
    <property type="entry name" value="SLR1478 PROTEIN"/>
    <property type="match status" value="1"/>
</dbReference>
<keyword evidence="2" id="KW-0472">Membrane</keyword>
<feature type="region of interest" description="Disordered" evidence="1">
    <location>
        <begin position="1"/>
        <end position="27"/>
    </location>
</feature>
<organism evidence="3 4">
    <name type="scientific">Halosimplex pelagicum</name>
    <dbReference type="NCBI Taxonomy" id="869886"/>
    <lineage>
        <taxon>Archaea</taxon>
        <taxon>Methanobacteriati</taxon>
        <taxon>Methanobacteriota</taxon>
        <taxon>Stenosarchaea group</taxon>
        <taxon>Halobacteria</taxon>
        <taxon>Halobacteriales</taxon>
        <taxon>Haloarculaceae</taxon>
        <taxon>Halosimplex</taxon>
    </lineage>
</organism>
<name>A0A7D5PA85_9EURY</name>
<proteinExistence type="predicted"/>
<feature type="transmembrane region" description="Helical" evidence="2">
    <location>
        <begin position="191"/>
        <end position="211"/>
    </location>
</feature>
<feature type="transmembrane region" description="Helical" evidence="2">
    <location>
        <begin position="143"/>
        <end position="170"/>
    </location>
</feature>
<dbReference type="PANTHER" id="PTHR35337">
    <property type="entry name" value="SLR1478 PROTEIN"/>
    <property type="match status" value="1"/>
</dbReference>
<dbReference type="EMBL" id="CP058909">
    <property type="protein sequence ID" value="QLH84563.1"/>
    <property type="molecule type" value="Genomic_DNA"/>
</dbReference>
<dbReference type="InterPro" id="IPR002798">
    <property type="entry name" value="SpoIIM-like"/>
</dbReference>
<dbReference type="RefSeq" id="WP_179919644.1">
    <property type="nucleotide sequence ID" value="NZ_CP058909.1"/>
</dbReference>
<sequence>MSAGTDQRGGAADAPESEEGDTGGRRSIRELHREARFTRWFRWHLVAALAVFFGSAFAAYAVVGSIPIAQLEALIEEAQAGVPADSPLPELAFVPLLLNNLRALLLIAFGTITGGLLSLFGLVVNGAIVGAVVSVVVRETSWAVILALLLPHGVLELSAFFAAASIGLRVPHRIVRYLLGWDETPLSRVELYELAVIAALLVVMIVVAAWIEVYLTRDVAEWFLGPGALPE</sequence>
<evidence type="ECO:0000256" key="2">
    <source>
        <dbReference type="SAM" id="Phobius"/>
    </source>
</evidence>
<reference evidence="3 4" key="1">
    <citation type="submission" date="2020-07" db="EMBL/GenBank/DDBJ databases">
        <title>Halosimplex litoreum sp. nov. and Halosimplex rubrum sp. nov., isolated from different salt environments.</title>
        <authorList>
            <person name="Cui H."/>
        </authorList>
    </citation>
    <scope>NUCLEOTIDE SEQUENCE [LARGE SCALE GENOMIC DNA]</scope>
    <source>
        <strain evidence="3 4">R2</strain>
    </source>
</reference>